<dbReference type="Pfam" id="PF11848">
    <property type="entry name" value="DUF3368"/>
    <property type="match status" value="1"/>
</dbReference>
<dbReference type="EMBL" id="JTHE02000003">
    <property type="protein sequence ID" value="NEV68637.1"/>
    <property type="molecule type" value="Genomic_DNA"/>
</dbReference>
<dbReference type="InterPro" id="IPR021799">
    <property type="entry name" value="PIN-like_prokaryotic"/>
</dbReference>
<reference evidence="1" key="2">
    <citation type="journal article" date="2015" name="Genome Announc.">
        <title>Draft Genome Sequence of Filamentous Marine Cyanobacterium Lyngbya confervoides Strain BDU141951.</title>
        <authorList>
            <person name="Chandrababunaidu M.M."/>
            <person name="Sen D."/>
            <person name="Tripathy S."/>
        </authorList>
    </citation>
    <scope>NUCLEOTIDE SEQUENCE</scope>
    <source>
        <strain evidence="1">BDU141951</strain>
    </source>
</reference>
<dbReference type="AlphaFoldDB" id="A0A0C1YI05"/>
<gene>
    <name evidence="1" type="ORF">QQ91_016105</name>
</gene>
<name>A0A0C1YI05_9CYAN</name>
<accession>A0A0C1YI05</accession>
<protein>
    <submittedName>
        <fullName evidence="1">DUF3368 domain-containing protein</fullName>
    </submittedName>
</protein>
<reference evidence="1" key="3">
    <citation type="submission" date="2020-02" db="EMBL/GenBank/DDBJ databases">
        <authorList>
            <person name="Sarangi A.N."/>
            <person name="Ghosh S."/>
            <person name="Mukherjee M."/>
            <person name="Tripathy S."/>
        </authorList>
    </citation>
    <scope>NUCLEOTIDE SEQUENCE</scope>
    <source>
        <strain evidence="1">BDU141951</strain>
    </source>
</reference>
<dbReference type="PANTHER" id="PTHR39550">
    <property type="entry name" value="SLL0658 PROTEIN"/>
    <property type="match status" value="1"/>
</dbReference>
<proteinExistence type="predicted"/>
<organism evidence="1">
    <name type="scientific">Lyngbya confervoides BDU141951</name>
    <dbReference type="NCBI Taxonomy" id="1574623"/>
    <lineage>
        <taxon>Bacteria</taxon>
        <taxon>Bacillati</taxon>
        <taxon>Cyanobacteriota</taxon>
        <taxon>Cyanophyceae</taxon>
        <taxon>Oscillatoriophycideae</taxon>
        <taxon>Oscillatoriales</taxon>
        <taxon>Microcoleaceae</taxon>
        <taxon>Lyngbya</taxon>
    </lineage>
</organism>
<reference evidence="1" key="1">
    <citation type="submission" date="2014-11" db="EMBL/GenBank/DDBJ databases">
        <authorList>
            <person name="Malar M.C."/>
            <person name="Sen D."/>
            <person name="Tripathy S."/>
        </authorList>
    </citation>
    <scope>NUCLEOTIDE SEQUENCE</scope>
    <source>
        <strain evidence="1">BDU141951</strain>
    </source>
</reference>
<dbReference type="PANTHER" id="PTHR39550:SF1">
    <property type="entry name" value="SLL0658 PROTEIN"/>
    <property type="match status" value="1"/>
</dbReference>
<sequence>MIVVSNTSPIFYLSTIGQIELLNQLYGEIVIPTAVYNEITHVGNTDVSAREVPTLSWVKIQPATDQAFVNKLRATLDLGEAEAITLAVELKADRLLMDERLGRAAAIGAGLQVTGVLGILIAAKRNNLIREVKPLLDDLIEQVGFWIDAQLYAEVLQVVDESA</sequence>
<comment type="caution">
    <text evidence="1">The sequence shown here is derived from an EMBL/GenBank/DDBJ whole genome shotgun (WGS) entry which is preliminary data.</text>
</comment>
<evidence type="ECO:0000313" key="1">
    <source>
        <dbReference type="EMBL" id="NEV68637.1"/>
    </source>
</evidence>